<evidence type="ECO:0000313" key="2">
    <source>
        <dbReference type="Proteomes" id="UP000033636"/>
    </source>
</evidence>
<organism evidence="1 2">
    <name type="scientific">Thermoproteus sp. AZ2</name>
    <dbReference type="NCBI Taxonomy" id="1609232"/>
    <lineage>
        <taxon>Archaea</taxon>
        <taxon>Thermoproteota</taxon>
        <taxon>Thermoprotei</taxon>
        <taxon>Thermoproteales</taxon>
        <taxon>Thermoproteaceae</taxon>
        <taxon>Thermoproteus</taxon>
    </lineage>
</organism>
<comment type="caution">
    <text evidence="1">The sequence shown here is derived from an EMBL/GenBank/DDBJ whole genome shotgun (WGS) entry which is preliminary data.</text>
</comment>
<evidence type="ECO:0000313" key="1">
    <source>
        <dbReference type="EMBL" id="MFB6491507.1"/>
    </source>
</evidence>
<dbReference type="EMBL" id="JZWT02000041">
    <property type="protein sequence ID" value="MFB6491507.1"/>
    <property type="molecule type" value="Genomic_DNA"/>
</dbReference>
<proteinExistence type="predicted"/>
<reference evidence="1" key="1">
    <citation type="submission" date="2024-07" db="EMBL/GenBank/DDBJ databases">
        <title>Metagenome and Metagenome-Assembled Genomes of Archaea from a hot spring from the geothermal field of Los Azufres, Mexico.</title>
        <authorList>
            <person name="Marin-Paredes R."/>
            <person name="Martinez-Romero E."/>
            <person name="Servin-Garciduenas L.E."/>
        </authorList>
    </citation>
    <scope>NUCLEOTIDE SEQUENCE</scope>
</reference>
<sequence length="102" mass="11566">MLIEVVEDAEGRVAVINGDQIACVLSSMGLVKRGAVWEAQVFCEEGFVECLLDQLERRGIFAEVRYPKLSPLGVMRAYIVLGRRGKRRRAFRRALYDWPPAP</sequence>
<name>A0ACC6V374_9CREN</name>
<accession>A0ACC6V374</accession>
<dbReference type="Proteomes" id="UP000033636">
    <property type="component" value="Unassembled WGS sequence"/>
</dbReference>
<protein>
    <submittedName>
        <fullName evidence="1">Uncharacterized protein</fullName>
    </submittedName>
</protein>
<gene>
    <name evidence="1" type="ORF">TU35_009820</name>
</gene>